<dbReference type="PANTHER" id="PTHR42704">
    <property type="entry name" value="RIBULOSE BISPHOSPHATE CARBOXYLASE"/>
    <property type="match status" value="1"/>
</dbReference>
<feature type="domain" description="Ribulose bisphosphate carboxylase large subunit ferrodoxin-like N-terminal" evidence="6">
    <location>
        <begin position="17"/>
        <end position="122"/>
    </location>
</feature>
<dbReference type="SFLD" id="SFLDS00014">
    <property type="entry name" value="RuBisCO"/>
    <property type="match status" value="1"/>
</dbReference>
<dbReference type="InterPro" id="IPR017443">
    <property type="entry name" value="RuBisCO_lsu_fd_N"/>
</dbReference>
<keyword evidence="8" id="KW-1185">Reference proteome</keyword>
<evidence type="ECO:0000256" key="1">
    <source>
        <dbReference type="ARBA" id="ARBA00001946"/>
    </source>
</evidence>
<dbReference type="CDD" id="cd08207">
    <property type="entry name" value="RLP_NonPhot"/>
    <property type="match status" value="1"/>
</dbReference>
<evidence type="ECO:0000313" key="7">
    <source>
        <dbReference type="EMBL" id="MFL9926694.1"/>
    </source>
</evidence>
<name>A0ABW9ADX3_9BURK</name>
<sequence length="415" mass="44788">MTNQRIKARYRLQTTGDGRRVAEVMAGEQSSGTFIAIPGESAELKERSAARVEHFSELQQAAPAPLPGAVAGELRTYEMELSWPVDNLGLSLTNLLATVAGNLFELKQVAGLKILDIDLPDAFAAAYPGPGFGVAGTRQLSGVEGRPLIGTIIKPSVGLSAAETAALVDQLCEGGIDFIKDDELQGDGYYCSFEDRARAVMEVIERHAQRSGKKVMFAFNLTGELDEMQRRHDLVESLGGTCVMLSLNSVGLTGFNAFRKHCRLPIHAHRNGWGYLGRSEQNGWSYVAWQKIWRLAGVDHMHVNGLSNKFWEPDDSVIASARACSTPMFSDKSCAVMPVFSSGQSAKQIPATYQMLQSPDFLYCAGGGIVAHPAGIAAGVRALRQSWDAARDNIALATAAQSHAELKQALETFGS</sequence>
<dbReference type="RefSeq" id="WP_408159911.1">
    <property type="nucleotide sequence ID" value="NZ_JAQQFM010000009.1"/>
</dbReference>
<comment type="similarity">
    <text evidence="4">Belongs to the RuBisCO large chain family.</text>
</comment>
<dbReference type="InterPro" id="IPR000685">
    <property type="entry name" value="RuBisCO_lsu_C"/>
</dbReference>
<evidence type="ECO:0000256" key="2">
    <source>
        <dbReference type="ARBA" id="ARBA00022723"/>
    </source>
</evidence>
<dbReference type="Proteomes" id="UP001629246">
    <property type="component" value="Unassembled WGS sequence"/>
</dbReference>
<feature type="domain" description="Ribulose bisphosphate carboxylase large subunit C-terminal" evidence="5">
    <location>
        <begin position="134"/>
        <end position="413"/>
    </location>
</feature>
<dbReference type="InterPro" id="IPR033966">
    <property type="entry name" value="RuBisCO"/>
</dbReference>
<dbReference type="SFLD" id="SFLDG00301">
    <property type="entry name" value="RuBisCO-like_proteins"/>
    <property type="match status" value="1"/>
</dbReference>
<evidence type="ECO:0000256" key="3">
    <source>
        <dbReference type="ARBA" id="ARBA00022842"/>
    </source>
</evidence>
<organism evidence="7 8">
    <name type="scientific">Herbaspirillum lusitanum</name>
    <dbReference type="NCBI Taxonomy" id="213312"/>
    <lineage>
        <taxon>Bacteria</taxon>
        <taxon>Pseudomonadati</taxon>
        <taxon>Pseudomonadota</taxon>
        <taxon>Betaproteobacteria</taxon>
        <taxon>Burkholderiales</taxon>
        <taxon>Oxalobacteraceae</taxon>
        <taxon>Herbaspirillum</taxon>
    </lineage>
</organism>
<dbReference type="InterPro" id="IPR036422">
    <property type="entry name" value="RuBisCO_lsu_N_sf"/>
</dbReference>
<evidence type="ECO:0000256" key="4">
    <source>
        <dbReference type="RuleBase" id="RU003834"/>
    </source>
</evidence>
<proteinExistence type="inferred from homology"/>
<dbReference type="Pfam" id="PF00016">
    <property type="entry name" value="RuBisCO_large"/>
    <property type="match status" value="1"/>
</dbReference>
<protein>
    <submittedName>
        <fullName evidence="7">Ribulose-bisphosphate carboxylase large subunit family protein</fullName>
    </submittedName>
</protein>
<evidence type="ECO:0000259" key="5">
    <source>
        <dbReference type="Pfam" id="PF00016"/>
    </source>
</evidence>
<keyword evidence="3" id="KW-0460">Magnesium</keyword>
<dbReference type="PROSITE" id="PS00157">
    <property type="entry name" value="RUBISCO_LARGE"/>
    <property type="match status" value="1"/>
</dbReference>
<dbReference type="EMBL" id="JAQQFM010000009">
    <property type="protein sequence ID" value="MFL9926694.1"/>
    <property type="molecule type" value="Genomic_DNA"/>
</dbReference>
<comment type="cofactor">
    <cofactor evidence="1">
        <name>Mg(2+)</name>
        <dbReference type="ChEBI" id="CHEBI:18420"/>
    </cofactor>
</comment>
<reference evidence="7 8" key="1">
    <citation type="journal article" date="2024" name="Chem. Sci.">
        <title>Discovery of megapolipeptins by genome mining of a Burkholderiales bacteria collection.</title>
        <authorList>
            <person name="Paulo B.S."/>
            <person name="Recchia M.J.J."/>
            <person name="Lee S."/>
            <person name="Fergusson C.H."/>
            <person name="Romanowski S.B."/>
            <person name="Hernandez A."/>
            <person name="Krull N."/>
            <person name="Liu D.Y."/>
            <person name="Cavanagh H."/>
            <person name="Bos A."/>
            <person name="Gray C.A."/>
            <person name="Murphy B.T."/>
            <person name="Linington R.G."/>
            <person name="Eustaquio A.S."/>
        </authorList>
    </citation>
    <scope>NUCLEOTIDE SEQUENCE [LARGE SCALE GENOMIC DNA]</scope>
    <source>
        <strain evidence="7 8">RL21-008-BIB-A</strain>
    </source>
</reference>
<comment type="caution">
    <text evidence="7">The sequence shown here is derived from an EMBL/GenBank/DDBJ whole genome shotgun (WGS) entry which is preliminary data.</text>
</comment>
<accession>A0ABW9ADX3</accession>
<dbReference type="Pfam" id="PF02788">
    <property type="entry name" value="RuBisCO_large_N"/>
    <property type="match status" value="1"/>
</dbReference>
<dbReference type="SUPFAM" id="SSF54966">
    <property type="entry name" value="RuBisCO, large subunit, small (N-terminal) domain"/>
    <property type="match status" value="1"/>
</dbReference>
<dbReference type="PANTHER" id="PTHR42704:SF17">
    <property type="entry name" value="RIBULOSE BISPHOSPHATE CARBOXYLASE LARGE CHAIN"/>
    <property type="match status" value="1"/>
</dbReference>
<dbReference type="InterPro" id="IPR036376">
    <property type="entry name" value="RuBisCO_lsu_C_sf"/>
</dbReference>
<dbReference type="Gene3D" id="3.20.20.110">
    <property type="entry name" value="Ribulose bisphosphate carboxylase, large subunit, C-terminal domain"/>
    <property type="match status" value="1"/>
</dbReference>
<dbReference type="Gene3D" id="3.30.70.150">
    <property type="entry name" value="RuBisCO large subunit, N-terminal domain"/>
    <property type="match status" value="1"/>
</dbReference>
<gene>
    <name evidence="7" type="ORF">PQR62_20640</name>
</gene>
<evidence type="ECO:0000313" key="8">
    <source>
        <dbReference type="Proteomes" id="UP001629246"/>
    </source>
</evidence>
<evidence type="ECO:0000259" key="6">
    <source>
        <dbReference type="Pfam" id="PF02788"/>
    </source>
</evidence>
<dbReference type="InterPro" id="IPR020878">
    <property type="entry name" value="RuBisCo_large_chain_AS"/>
</dbReference>
<dbReference type="SUPFAM" id="SSF51649">
    <property type="entry name" value="RuBisCo, C-terminal domain"/>
    <property type="match status" value="1"/>
</dbReference>
<keyword evidence="2" id="KW-0479">Metal-binding</keyword>